<proteinExistence type="predicted"/>
<evidence type="ECO:0000313" key="2">
    <source>
        <dbReference type="Proteomes" id="UP000295509"/>
    </source>
</evidence>
<protein>
    <recommendedName>
        <fullName evidence="3">PilM protein</fullName>
    </recommendedName>
</protein>
<evidence type="ECO:0000313" key="1">
    <source>
        <dbReference type="EMBL" id="TDY45181.1"/>
    </source>
</evidence>
<dbReference type="OrthoDB" id="9036023at2"/>
<comment type="caution">
    <text evidence="1">The sequence shown here is derived from an EMBL/GenBank/DDBJ whole genome shotgun (WGS) entry which is preliminary data.</text>
</comment>
<accession>A0A4R8LN53</accession>
<sequence>MIAIWIALACGVLGGVYVLIDAGYQRATPVAASFTLAQSMSDYRAALIGYALGHPDFEGSVPAASLQPLLAPRTVDPLWRNFVTPNTTAPGSLVVVYATSTSATPAIAGIERISNGSAFAGVSFNGSVVSPGNQPVPLPAALAGGVPDGMPVWIAQAYQPQAR</sequence>
<keyword evidence="2" id="KW-1185">Reference proteome</keyword>
<name>A0A4R8LN53_9BURK</name>
<organism evidence="1 2">
    <name type="scientific">Paraburkholderia rhizosphaerae</name>
    <dbReference type="NCBI Taxonomy" id="480658"/>
    <lineage>
        <taxon>Bacteria</taxon>
        <taxon>Pseudomonadati</taxon>
        <taxon>Pseudomonadota</taxon>
        <taxon>Betaproteobacteria</taxon>
        <taxon>Burkholderiales</taxon>
        <taxon>Burkholderiaceae</taxon>
        <taxon>Paraburkholderia</taxon>
    </lineage>
</organism>
<gene>
    <name evidence="1" type="ORF">BX592_115148</name>
</gene>
<dbReference type="RefSeq" id="WP_134193838.1">
    <property type="nucleotide sequence ID" value="NZ_JBHLUW010000059.1"/>
</dbReference>
<dbReference type="Proteomes" id="UP000295509">
    <property type="component" value="Unassembled WGS sequence"/>
</dbReference>
<dbReference type="AlphaFoldDB" id="A0A4R8LN53"/>
<evidence type="ECO:0008006" key="3">
    <source>
        <dbReference type="Google" id="ProtNLM"/>
    </source>
</evidence>
<dbReference type="EMBL" id="SORE01000015">
    <property type="protein sequence ID" value="TDY45181.1"/>
    <property type="molecule type" value="Genomic_DNA"/>
</dbReference>
<reference evidence="1 2" key="1">
    <citation type="submission" date="2019-03" db="EMBL/GenBank/DDBJ databases">
        <title>Genomic Encyclopedia of Type Strains, Phase III (KMG-III): the genomes of soil and plant-associated and newly described type strains.</title>
        <authorList>
            <person name="Whitman W."/>
        </authorList>
    </citation>
    <scope>NUCLEOTIDE SEQUENCE [LARGE SCALE GENOMIC DNA]</scope>
    <source>
        <strain evidence="1 2">LMG 29544</strain>
    </source>
</reference>